<gene>
    <name evidence="8" type="ORF">AV274_3322</name>
</gene>
<comment type="similarity">
    <text evidence="1 7">Belongs to the phospholipase B-like family.</text>
</comment>
<evidence type="ECO:0000256" key="3">
    <source>
        <dbReference type="ARBA" id="ARBA00022801"/>
    </source>
</evidence>
<feature type="signal peptide" evidence="7">
    <location>
        <begin position="1"/>
        <end position="17"/>
    </location>
</feature>
<evidence type="ECO:0000256" key="2">
    <source>
        <dbReference type="ARBA" id="ARBA00022729"/>
    </source>
</evidence>
<dbReference type="GO" id="GO:0004620">
    <property type="term" value="F:phospholipase activity"/>
    <property type="evidence" value="ECO:0007669"/>
    <property type="project" value="InterPro"/>
</dbReference>
<dbReference type="Proteomes" id="UP000078348">
    <property type="component" value="Unassembled WGS sequence"/>
</dbReference>
<sequence length="551" mass="63228">MKCSLALALLLVVSCMGERTTYASVRLVSGRWVFSDDMDKTAVAFGSLTIAMNQTGWNILRVESNERNSNEEQSMAAGLIEGYLTEDLIYTHSKNIYGEKQPSKHIQRILDENVAWEKEESAVGDKEYWNHRRYLDLQVDGVYEGYLIANRGKPERYLTKWQIQYANYDGDVGDWNGLPHNDTEPSRDKYEIDRLDHCSALIRMTEDKSDILIGQSTWSALHTMFKVYKIYNMPLHTATGIVPGRLQAFSSYPARISSGDDYYTVGDHVVVQETTIGNFNKEREKFMNGKAVMQWARNLIANRLATSPQEWCRLYEAYNNGCYSNQWMVLDYDYFTAGIGLKAGGFYMLEQLPGYVRYEDMSEYLNSHGYYGSYNIAFFNDVYKMGGTAELYKKYGKDYSYTECPRAKIFARDVGRVQSERSFRALLRYNDFKHDPLSRCPGVPGYTGSYAIGCRNDLNDPNGSYPRPGLGQRNHAATDGKITSLRLMKNGASSQIIAGPPYKHVGVFDWETTAFKDAPHWKLPQRYEFPWIRVDEDGKIEWVSFEYDDSL</sequence>
<keyword evidence="4 7" id="KW-0442">Lipid degradation</keyword>
<dbReference type="InterPro" id="IPR007000">
    <property type="entry name" value="PLipase_B-like"/>
</dbReference>
<reference evidence="8 9" key="1">
    <citation type="submission" date="2016-05" db="EMBL/GenBank/DDBJ databases">
        <title>Nuclear genome of Blastocystis sp. subtype 1 NandII.</title>
        <authorList>
            <person name="Gentekaki E."/>
            <person name="Curtis B."/>
            <person name="Stairs C."/>
            <person name="Eme L."/>
            <person name="Herman E."/>
            <person name="Klimes V."/>
            <person name="Arias M.C."/>
            <person name="Elias M."/>
            <person name="Hilliou F."/>
            <person name="Klute M."/>
            <person name="Malik S.-B."/>
            <person name="Pightling A."/>
            <person name="Rachubinski R."/>
            <person name="Salas D."/>
            <person name="Schlacht A."/>
            <person name="Suga H."/>
            <person name="Archibald J."/>
            <person name="Ball S.G."/>
            <person name="Clark G."/>
            <person name="Dacks J."/>
            <person name="Van Der Giezen M."/>
            <person name="Tsaousis A."/>
            <person name="Roger A."/>
        </authorList>
    </citation>
    <scope>NUCLEOTIDE SEQUENCE [LARGE SCALE GENOMIC DNA]</scope>
    <source>
        <strain evidence="9">ATCC 50177 / NandII</strain>
    </source>
</reference>
<evidence type="ECO:0000256" key="6">
    <source>
        <dbReference type="ARBA" id="ARBA00023180"/>
    </source>
</evidence>
<dbReference type="GO" id="GO:0005576">
    <property type="term" value="C:extracellular region"/>
    <property type="evidence" value="ECO:0007669"/>
    <property type="project" value="TreeGrafter"/>
</dbReference>
<protein>
    <recommendedName>
        <fullName evidence="7">Phospholipase B-like</fullName>
        <ecNumber evidence="7">3.1.1.-</ecNumber>
    </recommendedName>
</protein>
<dbReference type="PANTHER" id="PTHR12370">
    <property type="entry name" value="PHOSPHOLIPASE B-RELATED"/>
    <property type="match status" value="1"/>
</dbReference>
<dbReference type="Pfam" id="PF04916">
    <property type="entry name" value="Phospholip_B"/>
    <property type="match status" value="1"/>
</dbReference>
<dbReference type="EMBL" id="LXWW01000191">
    <property type="protein sequence ID" value="OAO14975.1"/>
    <property type="molecule type" value="Genomic_DNA"/>
</dbReference>
<evidence type="ECO:0000256" key="7">
    <source>
        <dbReference type="RuleBase" id="RU364138"/>
    </source>
</evidence>
<keyword evidence="9" id="KW-1185">Reference proteome</keyword>
<dbReference type="AlphaFoldDB" id="A0A196SD46"/>
<dbReference type="GO" id="GO:0009395">
    <property type="term" value="P:phospholipid catabolic process"/>
    <property type="evidence" value="ECO:0007669"/>
    <property type="project" value="TreeGrafter"/>
</dbReference>
<dbReference type="PANTHER" id="PTHR12370:SF3">
    <property type="entry name" value="PHOSPHOLIPASE B-LIKE 2-RELATED"/>
    <property type="match status" value="1"/>
</dbReference>
<organism evidence="8 9">
    <name type="scientific">Blastocystis sp. subtype 1 (strain ATCC 50177 / NandII)</name>
    <dbReference type="NCBI Taxonomy" id="478820"/>
    <lineage>
        <taxon>Eukaryota</taxon>
        <taxon>Sar</taxon>
        <taxon>Stramenopiles</taxon>
        <taxon>Bigyra</taxon>
        <taxon>Opalozoa</taxon>
        <taxon>Opalinata</taxon>
        <taxon>Blastocystidae</taxon>
        <taxon>Blastocystis</taxon>
    </lineage>
</organism>
<dbReference type="Gene3D" id="3.60.60.30">
    <property type="match status" value="1"/>
</dbReference>
<dbReference type="OrthoDB" id="443524at2759"/>
<feature type="chain" id="PRO_5011331491" description="Phospholipase B-like" evidence="7">
    <location>
        <begin position="18"/>
        <end position="551"/>
    </location>
</feature>
<name>A0A196SD46_BLAHN</name>
<keyword evidence="2 7" id="KW-0732">Signal</keyword>
<dbReference type="PROSITE" id="PS51257">
    <property type="entry name" value="PROKAR_LIPOPROTEIN"/>
    <property type="match status" value="1"/>
</dbReference>
<evidence type="ECO:0000256" key="1">
    <source>
        <dbReference type="ARBA" id="ARBA00007835"/>
    </source>
</evidence>
<evidence type="ECO:0000256" key="4">
    <source>
        <dbReference type="ARBA" id="ARBA00022963"/>
    </source>
</evidence>
<proteinExistence type="inferred from homology"/>
<comment type="function">
    <text evidence="7">Putative phospholipase.</text>
</comment>
<evidence type="ECO:0000256" key="5">
    <source>
        <dbReference type="ARBA" id="ARBA00023098"/>
    </source>
</evidence>
<dbReference type="EC" id="3.1.1.-" evidence="7"/>
<dbReference type="STRING" id="478820.A0A196SD46"/>
<keyword evidence="6" id="KW-0325">Glycoprotein</keyword>
<keyword evidence="3 7" id="KW-0378">Hydrolase</keyword>
<keyword evidence="5 7" id="KW-0443">Lipid metabolism</keyword>
<evidence type="ECO:0000313" key="8">
    <source>
        <dbReference type="EMBL" id="OAO14975.1"/>
    </source>
</evidence>
<comment type="caution">
    <text evidence="8">The sequence shown here is derived from an EMBL/GenBank/DDBJ whole genome shotgun (WGS) entry which is preliminary data.</text>
</comment>
<evidence type="ECO:0000313" key="9">
    <source>
        <dbReference type="Proteomes" id="UP000078348"/>
    </source>
</evidence>
<accession>A0A196SD46</accession>